<organism evidence="1 2">
    <name type="scientific">Ruminococcus albus</name>
    <dbReference type="NCBI Taxonomy" id="1264"/>
    <lineage>
        <taxon>Bacteria</taxon>
        <taxon>Bacillati</taxon>
        <taxon>Bacillota</taxon>
        <taxon>Clostridia</taxon>
        <taxon>Eubacteriales</taxon>
        <taxon>Oscillospiraceae</taxon>
        <taxon>Ruminococcus</taxon>
    </lineage>
</organism>
<accession>A0A1I1HX44</accession>
<name>A0A1I1HX44_RUMAL</name>
<sequence length="106" mass="11217">MASVLTAAIVADAKSSVDNYVATANTLYEELSSIITNLTSNSFIGDAADGYKEFFNSKATPALTDNLTDPTASLTAAINSLLDMIKEQMLDTVDPQLGDINRNPQG</sequence>
<reference evidence="1 2" key="1">
    <citation type="submission" date="2016-10" db="EMBL/GenBank/DDBJ databases">
        <authorList>
            <person name="de Groot N.N."/>
        </authorList>
    </citation>
    <scope>NUCLEOTIDE SEQUENCE [LARGE SCALE GENOMIC DNA]</scope>
    <source>
        <strain evidence="1 2">AR67</strain>
    </source>
</reference>
<dbReference type="Proteomes" id="UP000182192">
    <property type="component" value="Unassembled WGS sequence"/>
</dbReference>
<proteinExistence type="predicted"/>
<protein>
    <submittedName>
        <fullName evidence="1">Uncharacterized protein</fullName>
    </submittedName>
</protein>
<dbReference type="AlphaFoldDB" id="A0A1I1HX44"/>
<dbReference type="OrthoDB" id="1853111at2"/>
<dbReference type="RefSeq" id="WP_074960883.1">
    <property type="nucleotide sequence ID" value="NZ_FOKQ01000010.1"/>
</dbReference>
<evidence type="ECO:0000313" key="2">
    <source>
        <dbReference type="Proteomes" id="UP000182192"/>
    </source>
</evidence>
<gene>
    <name evidence="1" type="ORF">SAMN02910406_01450</name>
</gene>
<evidence type="ECO:0000313" key="1">
    <source>
        <dbReference type="EMBL" id="SFC28749.1"/>
    </source>
</evidence>
<dbReference type="EMBL" id="FOKQ01000010">
    <property type="protein sequence ID" value="SFC28749.1"/>
    <property type="molecule type" value="Genomic_DNA"/>
</dbReference>